<feature type="binding site" evidence="15">
    <location>
        <position position="684"/>
    </location>
    <ligand>
        <name>ATP</name>
        <dbReference type="ChEBI" id="CHEBI:30616"/>
    </ligand>
</feature>
<dbReference type="FunFam" id="3.40.50.300:FF:000113">
    <property type="entry name" value="Preprotein translocase subunit SecA"/>
    <property type="match status" value="1"/>
</dbReference>
<dbReference type="Pfam" id="PF01043">
    <property type="entry name" value="SecA_PP_bind"/>
    <property type="match status" value="1"/>
</dbReference>
<dbReference type="FunFam" id="3.90.1440.10:FF:000002">
    <property type="entry name" value="Protein translocase subunit SecA"/>
    <property type="match status" value="1"/>
</dbReference>
<dbReference type="SMART" id="SM00958">
    <property type="entry name" value="SecA_PP_bind"/>
    <property type="match status" value="1"/>
</dbReference>
<reference evidence="21 22" key="1">
    <citation type="submission" date="2019-01" db="EMBL/GenBank/DDBJ databases">
        <title>Ktedonosporobacter rubrisoli SCAWS-G2.</title>
        <authorList>
            <person name="Huang Y."/>
            <person name="Yan B."/>
        </authorList>
    </citation>
    <scope>NUCLEOTIDE SEQUENCE [LARGE SCALE GENOMIC DNA]</scope>
    <source>
        <strain evidence="21 22">SCAWS-G2</strain>
    </source>
</reference>
<feature type="domain" description="Helicase ATP-binding" evidence="19">
    <location>
        <begin position="277"/>
        <end position="437"/>
    </location>
</feature>
<dbReference type="InterPro" id="IPR036670">
    <property type="entry name" value="SecA_X-link_sf"/>
</dbReference>
<dbReference type="OrthoDB" id="9805579at2"/>
<gene>
    <name evidence="15 21" type="primary">secA</name>
    <name evidence="21" type="ORF">EPA93_38070</name>
</gene>
<dbReference type="InterPro" id="IPR014001">
    <property type="entry name" value="Helicase_ATP-bd"/>
</dbReference>
<feature type="domain" description="SecA family profile" evidence="20">
    <location>
        <begin position="1"/>
        <end position="828"/>
    </location>
</feature>
<dbReference type="PROSITE" id="PS51192">
    <property type="entry name" value="HELICASE_ATP_BIND_1"/>
    <property type="match status" value="1"/>
</dbReference>
<comment type="subunit">
    <text evidence="15">Monomer and homodimer. Part of the essential Sec protein translocation apparatus which comprises SecA, SecYEG and auxiliary proteins SecDF. Other proteins may also be involved.</text>
</comment>
<dbReference type="GO" id="GO:0046872">
    <property type="term" value="F:metal ion binding"/>
    <property type="evidence" value="ECO:0007669"/>
    <property type="project" value="UniProtKB-KW"/>
</dbReference>
<keyword evidence="11 15" id="KW-0653">Protein transport</keyword>
<dbReference type="PANTHER" id="PTHR30612">
    <property type="entry name" value="SECA INNER MEMBRANE COMPONENT OF SEC PROTEIN SECRETION SYSTEM"/>
    <property type="match status" value="1"/>
</dbReference>
<keyword evidence="6 15" id="KW-0963">Cytoplasm</keyword>
<comment type="catalytic activity">
    <reaction evidence="15">
        <text>ATP + H2O + cellular proteinSide 1 = ADP + phosphate + cellular proteinSide 2.</text>
        <dbReference type="EC" id="7.4.2.8"/>
    </reaction>
</comment>
<keyword evidence="14 15" id="KW-0472">Membrane</keyword>
<dbReference type="PRINTS" id="PR00906">
    <property type="entry name" value="SECA"/>
</dbReference>
<dbReference type="GO" id="GO:0017038">
    <property type="term" value="P:protein import"/>
    <property type="evidence" value="ECO:0007669"/>
    <property type="project" value="InterPro"/>
</dbReference>
<dbReference type="InterPro" id="IPR027417">
    <property type="entry name" value="P-loop_NTPase"/>
</dbReference>
<dbReference type="InterPro" id="IPR036266">
    <property type="entry name" value="SecA_Wing/Scaffold_sf"/>
</dbReference>
<keyword evidence="17" id="KW-0175">Coiled coil</keyword>
<dbReference type="SMART" id="SM00957">
    <property type="entry name" value="SecA_DEAD"/>
    <property type="match status" value="1"/>
</dbReference>
<feature type="compositionally biased region" description="Low complexity" evidence="18">
    <location>
        <begin position="1105"/>
        <end position="1122"/>
    </location>
</feature>
<dbReference type="InterPro" id="IPR000185">
    <property type="entry name" value="SecA"/>
</dbReference>
<dbReference type="InterPro" id="IPR044722">
    <property type="entry name" value="SecA_SF2_C"/>
</dbReference>
<keyword evidence="4 15" id="KW-0813">Transport</keyword>
<comment type="function">
    <text evidence="15">Part of the Sec protein translocase complex. Interacts with the SecYEG preprotein conducting channel. Has a central role in coupling the hydrolysis of ATP to the transfer of proteins into and across the cell membrane, serving as an ATP-driven molecular motor driving the stepwise translocation of polypeptide chains across the membrane.</text>
</comment>
<accession>A0A4P6K0A0</accession>
<dbReference type="InterPro" id="IPR011116">
    <property type="entry name" value="SecA_Wing/Scaffold"/>
</dbReference>
<evidence type="ECO:0000256" key="5">
    <source>
        <dbReference type="ARBA" id="ARBA00022475"/>
    </source>
</evidence>
<evidence type="ECO:0000256" key="13">
    <source>
        <dbReference type="ARBA" id="ARBA00023010"/>
    </source>
</evidence>
<dbReference type="GO" id="GO:0043952">
    <property type="term" value="P:protein transport by the Sec complex"/>
    <property type="evidence" value="ECO:0007669"/>
    <property type="project" value="TreeGrafter"/>
</dbReference>
<dbReference type="RefSeq" id="WP_129892530.1">
    <property type="nucleotide sequence ID" value="NZ_CP035758.1"/>
</dbReference>
<dbReference type="Gene3D" id="1.10.3060.10">
    <property type="entry name" value="Helical scaffold and wing domains of SecA"/>
    <property type="match status" value="1"/>
</dbReference>
<evidence type="ECO:0000256" key="18">
    <source>
        <dbReference type="SAM" id="MobiDB-lite"/>
    </source>
</evidence>
<feature type="coiled-coil region" evidence="17">
    <location>
        <begin position="19"/>
        <end position="46"/>
    </location>
</feature>
<evidence type="ECO:0000256" key="6">
    <source>
        <dbReference type="ARBA" id="ARBA00022490"/>
    </source>
</evidence>
<dbReference type="Gene3D" id="3.40.50.300">
    <property type="entry name" value="P-loop containing nucleotide triphosphate hydrolases"/>
    <property type="match status" value="3"/>
</dbReference>
<keyword evidence="12 15" id="KW-1278">Translocase</keyword>
<dbReference type="GO" id="GO:0008564">
    <property type="term" value="F:protein-exporting ATPase activity"/>
    <property type="evidence" value="ECO:0007669"/>
    <property type="project" value="UniProtKB-EC"/>
</dbReference>
<dbReference type="GO" id="GO:0006605">
    <property type="term" value="P:protein targeting"/>
    <property type="evidence" value="ECO:0007669"/>
    <property type="project" value="UniProtKB-UniRule"/>
</dbReference>
<proteinExistence type="inferred from homology"/>
<name>A0A4P6K0A0_KTERU</name>
<dbReference type="InterPro" id="IPR011130">
    <property type="entry name" value="SecA_preprotein_X-link_dom"/>
</dbReference>
<dbReference type="PROSITE" id="PS01312">
    <property type="entry name" value="SECA"/>
    <property type="match status" value="1"/>
</dbReference>
<sequence length="1144" mass="130700">MQLLGKILGDPNKRDLKAIQPIINKINALEAEMKKLSDEELAAKTTQFRSQLSLYLKGGMVLENELVKLFHEALQAVESLAAEFTDEQLHEAVRDYRQKIDRQRDSEFLLREHLQDTLSECFEESYTRLSPILNELRAAKAVSLADERQQWPEQSETPKQTAFNLLKKIEPTLRDIDEDELDEAFKIAWQRFEKAHSDEQDGSISRHRQQLFTDILKQLQPEIVAIKAEAMDKLIAEMVKRYKNGKTLDDILPEAFAVVREAGWRTIKMRHYDVQLIGGIVLHQGKISEMHTGEGKTLVATTPIYLNALTGKGVHLVTVNDYLVRRDAEWMGRIYKFLGLTVGILVNAVDPQTPERRAAYQADITYGTNNEFGFDYLRDNMVTSLDQMVQRELNFAIVDEVDNILIDEARTPLIISGQGQESTDHYAKFAQWVPRLKPELDYTVEEKTRSVMITEAGIEKIEKLAGVGNIYDEDNLDLTRYMENALKAEIIFKRDKDYIVKDGEVVIVDEFTGRQMPGRRYSEGLHQAIEAKEGVKVQRENHTLATITFQNYFRLYKKLAGMTGTALTEAEEFHKIYKLDVIVIPTNKPMIRQDLADLIYRTQEAKFNAVVEEIKERYNKGQPVLVGTTAVETSEYLSDLLNKQGIPHNVLNAKYHEKEAQIVAQAGRSGAVTIATNMAGRGTDIVLGGNAEGYFDSILRKHAEHVSYIRDMPERNEDEREEKEEAIRDYINNMTEEEKEELFQEKIRECKEDHDRVVGLGGLYIIGTERHESRRIDNQLRGRAGRQGDPGESRFFLALNDELMRRFAADRVAKIMERVGMDEDTPLESGLVSRFIESAQSRVEGYNFDIRKSVVDYDDVIAKQREVIYADRHTVLEQGDVHDRILAMIRAEVTKLVNSFIPSNMVTEEEQLENLFKALETWVHVPEEILPENIHAAHREDIREDLIDLVIDHYEQRGEELRLQAIEQGVDNLDPQREFERTYMLQVVDRLWMDHIDALDVMRAGISFRSIGQRDPLVEFKNEAFRMFEELKAAIQHYTVDALLKLLRNEVTITLQRPAAPQRQIPSNVRTNAEDIARASGQTKSDGAETRNQAQKNGSGRRNPSRSAVATASSASRPSVPAKVGRNDPCPCGSGKKYKKCHGA</sequence>
<organism evidence="21 22">
    <name type="scientific">Ktedonosporobacter rubrisoli</name>
    <dbReference type="NCBI Taxonomy" id="2509675"/>
    <lineage>
        <taxon>Bacteria</taxon>
        <taxon>Bacillati</taxon>
        <taxon>Chloroflexota</taxon>
        <taxon>Ktedonobacteria</taxon>
        <taxon>Ktedonobacterales</taxon>
        <taxon>Ktedonosporobacteraceae</taxon>
        <taxon>Ktedonosporobacter</taxon>
    </lineage>
</organism>
<dbReference type="PANTHER" id="PTHR30612:SF0">
    <property type="entry name" value="CHLOROPLAST PROTEIN-TRANSPORTING ATPASE"/>
    <property type="match status" value="1"/>
</dbReference>
<evidence type="ECO:0000259" key="19">
    <source>
        <dbReference type="PROSITE" id="PS51192"/>
    </source>
</evidence>
<dbReference type="InterPro" id="IPR014018">
    <property type="entry name" value="SecA_motor_DEAD"/>
</dbReference>
<keyword evidence="5 15" id="KW-1003">Cell membrane</keyword>
<evidence type="ECO:0000256" key="3">
    <source>
        <dbReference type="ARBA" id="ARBA00007650"/>
    </source>
</evidence>
<dbReference type="InterPro" id="IPR004027">
    <property type="entry name" value="SEC_C_motif"/>
</dbReference>
<evidence type="ECO:0000256" key="12">
    <source>
        <dbReference type="ARBA" id="ARBA00022967"/>
    </source>
</evidence>
<evidence type="ECO:0000259" key="20">
    <source>
        <dbReference type="PROSITE" id="PS51196"/>
    </source>
</evidence>
<evidence type="ECO:0000256" key="8">
    <source>
        <dbReference type="ARBA" id="ARBA00022741"/>
    </source>
</evidence>
<dbReference type="Pfam" id="PF07517">
    <property type="entry name" value="SecA_DEAD"/>
    <property type="match status" value="2"/>
</dbReference>
<dbReference type="SUPFAM" id="SSF81767">
    <property type="entry name" value="Pre-protein crosslinking domain of SecA"/>
    <property type="match status" value="1"/>
</dbReference>
<dbReference type="InterPro" id="IPR020937">
    <property type="entry name" value="SecA_CS"/>
</dbReference>
<dbReference type="GO" id="GO:0005886">
    <property type="term" value="C:plasma membrane"/>
    <property type="evidence" value="ECO:0007669"/>
    <property type="project" value="UniProtKB-SubCell"/>
</dbReference>
<keyword evidence="22" id="KW-1185">Reference proteome</keyword>
<keyword evidence="10 15" id="KW-0067">ATP-binding</keyword>
<feature type="region of interest" description="Disordered" evidence="18">
    <location>
        <begin position="1079"/>
        <end position="1144"/>
    </location>
</feature>
<evidence type="ECO:0000256" key="4">
    <source>
        <dbReference type="ARBA" id="ARBA00022448"/>
    </source>
</evidence>
<feature type="binding site" evidence="15">
    <location>
        <begin position="293"/>
        <end position="297"/>
    </location>
    <ligand>
        <name>ATP</name>
        <dbReference type="ChEBI" id="CHEBI:30616"/>
    </ligand>
</feature>
<dbReference type="SUPFAM" id="SSF81886">
    <property type="entry name" value="Helical scaffold and wing domains of SecA"/>
    <property type="match status" value="1"/>
</dbReference>
<dbReference type="AlphaFoldDB" id="A0A4P6K0A0"/>
<dbReference type="GO" id="GO:0031522">
    <property type="term" value="C:cell envelope Sec protein transport complex"/>
    <property type="evidence" value="ECO:0007669"/>
    <property type="project" value="UniProtKB-ARBA"/>
</dbReference>
<evidence type="ECO:0000313" key="22">
    <source>
        <dbReference type="Proteomes" id="UP000290365"/>
    </source>
</evidence>
<dbReference type="Gene3D" id="3.10.450.50">
    <property type="match status" value="1"/>
</dbReference>
<evidence type="ECO:0000256" key="11">
    <source>
        <dbReference type="ARBA" id="ARBA00022927"/>
    </source>
</evidence>
<dbReference type="Pfam" id="PF07516">
    <property type="entry name" value="SecA_SW"/>
    <property type="match status" value="1"/>
</dbReference>
<dbReference type="HAMAP" id="MF_01382">
    <property type="entry name" value="SecA"/>
    <property type="match status" value="1"/>
</dbReference>
<evidence type="ECO:0000313" key="21">
    <source>
        <dbReference type="EMBL" id="QBD81469.1"/>
    </source>
</evidence>
<dbReference type="EMBL" id="CP035758">
    <property type="protein sequence ID" value="QBD81469.1"/>
    <property type="molecule type" value="Genomic_DNA"/>
</dbReference>
<evidence type="ECO:0000256" key="7">
    <source>
        <dbReference type="ARBA" id="ARBA00022723"/>
    </source>
</evidence>
<evidence type="ECO:0000256" key="15">
    <source>
        <dbReference type="HAMAP-Rule" id="MF_01382"/>
    </source>
</evidence>
<dbReference type="CDD" id="cd17928">
    <property type="entry name" value="DEXDc_SecA"/>
    <property type="match status" value="1"/>
</dbReference>
<dbReference type="Pfam" id="PF21090">
    <property type="entry name" value="P-loop_SecA"/>
    <property type="match status" value="1"/>
</dbReference>
<dbReference type="Proteomes" id="UP000290365">
    <property type="component" value="Chromosome"/>
</dbReference>
<dbReference type="GO" id="GO:0005524">
    <property type="term" value="F:ATP binding"/>
    <property type="evidence" value="ECO:0007669"/>
    <property type="project" value="UniProtKB-UniRule"/>
</dbReference>
<dbReference type="GO" id="GO:0065002">
    <property type="term" value="P:intracellular protein transmembrane transport"/>
    <property type="evidence" value="ECO:0007669"/>
    <property type="project" value="UniProtKB-UniRule"/>
</dbReference>
<dbReference type="NCBIfam" id="NF009538">
    <property type="entry name" value="PRK12904.1"/>
    <property type="match status" value="1"/>
</dbReference>
<evidence type="ECO:0000256" key="9">
    <source>
        <dbReference type="ARBA" id="ARBA00022833"/>
    </source>
</evidence>
<comment type="subcellular location">
    <subcellularLocation>
        <location evidence="15">Cell membrane</location>
        <topology evidence="15">Peripheral membrane protein</topology>
        <orientation evidence="15">Cytoplasmic side</orientation>
    </subcellularLocation>
    <subcellularLocation>
        <location evidence="15">Cytoplasm</location>
    </subcellularLocation>
    <subcellularLocation>
        <location evidence="2">Membrane</location>
        <topology evidence="2">Peripheral membrane protein</topology>
    </subcellularLocation>
    <text evidence="15">Distribution is 50-50.</text>
</comment>
<evidence type="ECO:0000256" key="2">
    <source>
        <dbReference type="ARBA" id="ARBA00004170"/>
    </source>
</evidence>
<evidence type="ECO:0000256" key="10">
    <source>
        <dbReference type="ARBA" id="ARBA00022840"/>
    </source>
</evidence>
<dbReference type="GO" id="GO:0005829">
    <property type="term" value="C:cytosol"/>
    <property type="evidence" value="ECO:0007669"/>
    <property type="project" value="TreeGrafter"/>
</dbReference>
<dbReference type="PROSITE" id="PS51196">
    <property type="entry name" value="SECA_MOTOR_DEAD"/>
    <property type="match status" value="1"/>
</dbReference>
<protein>
    <recommendedName>
        <fullName evidence="15 16">Protein translocase subunit SecA</fullName>
        <ecNumber evidence="15">7.4.2.8</ecNumber>
    </recommendedName>
</protein>
<dbReference type="CDD" id="cd18803">
    <property type="entry name" value="SF2_C_secA"/>
    <property type="match status" value="1"/>
</dbReference>
<evidence type="ECO:0000256" key="14">
    <source>
        <dbReference type="ARBA" id="ARBA00023136"/>
    </source>
</evidence>
<dbReference type="KEGG" id="kbs:EPA93_38070"/>
<comment type="similarity">
    <text evidence="3 15 16">Belongs to the SecA family.</text>
</comment>
<feature type="compositionally biased region" description="Polar residues" evidence="18">
    <location>
        <begin position="1080"/>
        <end position="1102"/>
    </location>
</feature>
<dbReference type="Pfam" id="PF02810">
    <property type="entry name" value="SEC-C"/>
    <property type="match status" value="1"/>
</dbReference>
<comment type="cofactor">
    <cofactor evidence="1">
        <name>Zn(2+)</name>
        <dbReference type="ChEBI" id="CHEBI:29105"/>
    </cofactor>
</comment>
<evidence type="ECO:0000256" key="16">
    <source>
        <dbReference type="RuleBase" id="RU003874"/>
    </source>
</evidence>
<dbReference type="NCBIfam" id="TIGR00963">
    <property type="entry name" value="secA"/>
    <property type="match status" value="1"/>
</dbReference>
<dbReference type="Gene3D" id="3.90.1440.10">
    <property type="entry name" value="SecA, preprotein cross-linking domain"/>
    <property type="match status" value="1"/>
</dbReference>
<keyword evidence="13 15" id="KW-0811">Translocation</keyword>
<evidence type="ECO:0000256" key="1">
    <source>
        <dbReference type="ARBA" id="ARBA00001947"/>
    </source>
</evidence>
<dbReference type="FunFam" id="3.40.50.300:FF:000334">
    <property type="entry name" value="Protein translocase subunit SecA"/>
    <property type="match status" value="1"/>
</dbReference>
<evidence type="ECO:0000256" key="17">
    <source>
        <dbReference type="SAM" id="Coils"/>
    </source>
</evidence>
<feature type="binding site" evidence="15">
    <location>
        <position position="275"/>
    </location>
    <ligand>
        <name>ATP</name>
        <dbReference type="ChEBI" id="CHEBI:30616"/>
    </ligand>
</feature>
<keyword evidence="7" id="KW-0479">Metal-binding</keyword>
<keyword evidence="8 15" id="KW-0547">Nucleotide-binding</keyword>
<dbReference type="SUPFAM" id="SSF52540">
    <property type="entry name" value="P-loop containing nucleoside triphosphate hydrolases"/>
    <property type="match status" value="2"/>
</dbReference>
<keyword evidence="9" id="KW-0862">Zinc</keyword>
<dbReference type="EC" id="7.4.2.8" evidence="15"/>
<dbReference type="InterPro" id="IPR011115">
    <property type="entry name" value="SecA_DEAD"/>
</dbReference>